<dbReference type="PROSITE" id="PS50929">
    <property type="entry name" value="ABC_TM1F"/>
    <property type="match status" value="1"/>
</dbReference>
<gene>
    <name evidence="9" type="ORF">TSUD_68030</name>
</gene>
<keyword evidence="2 7" id="KW-0812">Transmembrane</keyword>
<evidence type="ECO:0000256" key="1">
    <source>
        <dbReference type="ARBA" id="ARBA00022448"/>
    </source>
</evidence>
<evidence type="ECO:0000256" key="4">
    <source>
        <dbReference type="ARBA" id="ARBA00022840"/>
    </source>
</evidence>
<evidence type="ECO:0000256" key="5">
    <source>
        <dbReference type="ARBA" id="ARBA00022989"/>
    </source>
</evidence>
<dbReference type="AlphaFoldDB" id="A0A2Z6MEF4"/>
<dbReference type="InterPro" id="IPR011527">
    <property type="entry name" value="ABC1_TM_dom"/>
</dbReference>
<keyword evidence="3" id="KW-0547">Nucleotide-binding</keyword>
<keyword evidence="4" id="KW-0067">ATP-binding</keyword>
<evidence type="ECO:0000256" key="2">
    <source>
        <dbReference type="ARBA" id="ARBA00022692"/>
    </source>
</evidence>
<feature type="transmembrane region" description="Helical" evidence="7">
    <location>
        <begin position="51"/>
        <end position="72"/>
    </location>
</feature>
<name>A0A2Z6MEF4_TRISU</name>
<evidence type="ECO:0000313" key="9">
    <source>
        <dbReference type="EMBL" id="GAU30251.1"/>
    </source>
</evidence>
<dbReference type="Gene3D" id="1.20.1560.10">
    <property type="entry name" value="ABC transporter type 1, transmembrane domain"/>
    <property type="match status" value="1"/>
</dbReference>
<evidence type="ECO:0000259" key="8">
    <source>
        <dbReference type="PROSITE" id="PS50929"/>
    </source>
</evidence>
<keyword evidence="5 7" id="KW-1133">Transmembrane helix</keyword>
<protein>
    <recommendedName>
        <fullName evidence="8">ABC transmembrane type-1 domain-containing protein</fullName>
    </recommendedName>
</protein>
<proteinExistence type="predicted"/>
<keyword evidence="6 7" id="KW-0472">Membrane</keyword>
<dbReference type="PANTHER" id="PTHR24223">
    <property type="entry name" value="ATP-BINDING CASSETTE SUB-FAMILY C"/>
    <property type="match status" value="1"/>
</dbReference>
<evidence type="ECO:0000256" key="7">
    <source>
        <dbReference type="SAM" id="Phobius"/>
    </source>
</evidence>
<accession>A0A2Z6MEF4</accession>
<feature type="transmembrane region" description="Helical" evidence="7">
    <location>
        <begin position="79"/>
        <end position="96"/>
    </location>
</feature>
<evidence type="ECO:0000313" key="10">
    <source>
        <dbReference type="Proteomes" id="UP000242715"/>
    </source>
</evidence>
<dbReference type="GO" id="GO:0016020">
    <property type="term" value="C:membrane"/>
    <property type="evidence" value="ECO:0007669"/>
    <property type="project" value="InterPro"/>
</dbReference>
<dbReference type="GO" id="GO:0140359">
    <property type="term" value="F:ABC-type transporter activity"/>
    <property type="evidence" value="ECO:0007669"/>
    <property type="project" value="InterPro"/>
</dbReference>
<evidence type="ECO:0000256" key="6">
    <source>
        <dbReference type="ARBA" id="ARBA00023136"/>
    </source>
</evidence>
<dbReference type="InterPro" id="IPR050173">
    <property type="entry name" value="ABC_transporter_C-like"/>
</dbReference>
<reference evidence="10" key="1">
    <citation type="journal article" date="2017" name="Front. Plant Sci.">
        <title>Climate Clever Clovers: New Paradigm to Reduce the Environmental Footprint of Ruminants by Breeding Low Methanogenic Forages Utilizing Haplotype Variation.</title>
        <authorList>
            <person name="Kaur P."/>
            <person name="Appels R."/>
            <person name="Bayer P.E."/>
            <person name="Keeble-Gagnere G."/>
            <person name="Wang J."/>
            <person name="Hirakawa H."/>
            <person name="Shirasawa K."/>
            <person name="Vercoe P."/>
            <person name="Stefanova K."/>
            <person name="Durmic Z."/>
            <person name="Nichols P."/>
            <person name="Revell C."/>
            <person name="Isobe S.N."/>
            <person name="Edwards D."/>
            <person name="Erskine W."/>
        </authorList>
    </citation>
    <scope>NUCLEOTIDE SEQUENCE [LARGE SCALE GENOMIC DNA]</scope>
    <source>
        <strain evidence="10">cv. Daliak</strain>
    </source>
</reference>
<dbReference type="EMBL" id="DF973421">
    <property type="protein sequence ID" value="GAU30251.1"/>
    <property type="molecule type" value="Genomic_DNA"/>
</dbReference>
<dbReference type="SUPFAM" id="SSF90123">
    <property type="entry name" value="ABC transporter transmembrane region"/>
    <property type="match status" value="1"/>
</dbReference>
<feature type="domain" description="ABC transmembrane type-1" evidence="8">
    <location>
        <begin position="1"/>
        <end position="96"/>
    </location>
</feature>
<sequence>MATVAVETAQRLFHGMITSVFRAPVSFFDTTPSSRILSRSSTDQSTVDTDIPYRLAGLVFALIQLLSIIVLMSQAAWQVILLFFVVLAISVWYQVLSKCHLAEIVQQDPRLLDAPGTIAEYDKPSQLLQDSSSSFSKLVSEFLRRSSQSNS</sequence>
<keyword evidence="10" id="KW-1185">Reference proteome</keyword>
<dbReference type="OrthoDB" id="1436736at2759"/>
<dbReference type="Proteomes" id="UP000242715">
    <property type="component" value="Unassembled WGS sequence"/>
</dbReference>
<keyword evidence="1" id="KW-0813">Transport</keyword>
<organism evidence="9 10">
    <name type="scientific">Trifolium subterraneum</name>
    <name type="common">Subterranean clover</name>
    <dbReference type="NCBI Taxonomy" id="3900"/>
    <lineage>
        <taxon>Eukaryota</taxon>
        <taxon>Viridiplantae</taxon>
        <taxon>Streptophyta</taxon>
        <taxon>Embryophyta</taxon>
        <taxon>Tracheophyta</taxon>
        <taxon>Spermatophyta</taxon>
        <taxon>Magnoliopsida</taxon>
        <taxon>eudicotyledons</taxon>
        <taxon>Gunneridae</taxon>
        <taxon>Pentapetalae</taxon>
        <taxon>rosids</taxon>
        <taxon>fabids</taxon>
        <taxon>Fabales</taxon>
        <taxon>Fabaceae</taxon>
        <taxon>Papilionoideae</taxon>
        <taxon>50 kb inversion clade</taxon>
        <taxon>NPAAA clade</taxon>
        <taxon>Hologalegina</taxon>
        <taxon>IRL clade</taxon>
        <taxon>Trifolieae</taxon>
        <taxon>Trifolium</taxon>
    </lineage>
</organism>
<dbReference type="GO" id="GO:0005524">
    <property type="term" value="F:ATP binding"/>
    <property type="evidence" value="ECO:0007669"/>
    <property type="project" value="UniProtKB-KW"/>
</dbReference>
<evidence type="ECO:0000256" key="3">
    <source>
        <dbReference type="ARBA" id="ARBA00022741"/>
    </source>
</evidence>
<dbReference type="InterPro" id="IPR036640">
    <property type="entry name" value="ABC1_TM_sf"/>
</dbReference>
<dbReference type="Pfam" id="PF00664">
    <property type="entry name" value="ABC_membrane"/>
    <property type="match status" value="1"/>
</dbReference>
<dbReference type="PANTHER" id="PTHR24223:SF222">
    <property type="entry name" value="OS01G0902100 PROTEIN"/>
    <property type="match status" value="1"/>
</dbReference>